<dbReference type="PANTHER" id="PTHR43434:SF13">
    <property type="entry name" value="PHOSPHOGLYCOLATE PHOSPHATASE"/>
    <property type="match status" value="1"/>
</dbReference>
<gene>
    <name evidence="1" type="ORF">GCM10011395_16360</name>
</gene>
<protein>
    <submittedName>
        <fullName evidence="1">Phosphoglycolate phosphatase</fullName>
    </submittedName>
</protein>
<evidence type="ECO:0000313" key="2">
    <source>
        <dbReference type="Proteomes" id="UP000618591"/>
    </source>
</evidence>
<evidence type="ECO:0000313" key="1">
    <source>
        <dbReference type="EMBL" id="GGA46877.1"/>
    </source>
</evidence>
<dbReference type="InterPro" id="IPR036412">
    <property type="entry name" value="HAD-like_sf"/>
</dbReference>
<dbReference type="Gene3D" id="1.10.150.240">
    <property type="entry name" value="Putative phosphatase, domain 2"/>
    <property type="match status" value="1"/>
</dbReference>
<dbReference type="PANTHER" id="PTHR43434">
    <property type="entry name" value="PHOSPHOGLYCOLATE PHOSPHATASE"/>
    <property type="match status" value="1"/>
</dbReference>
<proteinExistence type="predicted"/>
<sequence>MSPRYALVIFDFDGTLADSGDWFLSIADHLAERFKFQSVAADEVELLRGRSSSEVIRHLGIPRWKLPAIGRYVHALLAQQTDRIALFDGIVPVLRQLAESGVRMALVTSNAERNARAILGPDNAALFERFECGASLFGKAPRYRRVLRKTKIAPSDVLSIGDETRDVAAAKKVGVHSGAVLWGYANREALTQLQPDFLFERPDDVLRLVLGEGSVTAALGKA</sequence>
<dbReference type="InterPro" id="IPR023198">
    <property type="entry name" value="PGP-like_dom2"/>
</dbReference>
<dbReference type="SFLD" id="SFLDS00003">
    <property type="entry name" value="Haloacid_Dehalogenase"/>
    <property type="match status" value="1"/>
</dbReference>
<comment type="caution">
    <text evidence="1">The sequence shown here is derived from an EMBL/GenBank/DDBJ whole genome shotgun (WGS) entry which is preliminary data.</text>
</comment>
<dbReference type="InterPro" id="IPR023214">
    <property type="entry name" value="HAD_sf"/>
</dbReference>
<organism evidence="1 2">
    <name type="scientific">Sphingomonas psychrolutea</name>
    <dbReference type="NCBI Taxonomy" id="1259676"/>
    <lineage>
        <taxon>Bacteria</taxon>
        <taxon>Pseudomonadati</taxon>
        <taxon>Pseudomonadota</taxon>
        <taxon>Alphaproteobacteria</taxon>
        <taxon>Sphingomonadales</taxon>
        <taxon>Sphingomonadaceae</taxon>
        <taxon>Sphingomonas</taxon>
    </lineage>
</organism>
<dbReference type="Gene3D" id="3.40.50.1000">
    <property type="entry name" value="HAD superfamily/HAD-like"/>
    <property type="match status" value="1"/>
</dbReference>
<dbReference type="Pfam" id="PF13419">
    <property type="entry name" value="HAD_2"/>
    <property type="match status" value="1"/>
</dbReference>
<dbReference type="EMBL" id="BMDW01000008">
    <property type="protein sequence ID" value="GGA46877.1"/>
    <property type="molecule type" value="Genomic_DNA"/>
</dbReference>
<dbReference type="SUPFAM" id="SSF56784">
    <property type="entry name" value="HAD-like"/>
    <property type="match status" value="1"/>
</dbReference>
<dbReference type="SFLD" id="SFLDG01129">
    <property type="entry name" value="C1.5:_HAD__Beta-PGM__Phosphata"/>
    <property type="match status" value="1"/>
</dbReference>
<dbReference type="InterPro" id="IPR050155">
    <property type="entry name" value="HAD-like_hydrolase_sf"/>
</dbReference>
<name>A0ABQ1GN79_9SPHN</name>
<dbReference type="Proteomes" id="UP000618591">
    <property type="component" value="Unassembled WGS sequence"/>
</dbReference>
<keyword evidence="2" id="KW-1185">Reference proteome</keyword>
<reference evidence="2" key="1">
    <citation type="journal article" date="2019" name="Int. J. Syst. Evol. Microbiol.">
        <title>The Global Catalogue of Microorganisms (GCM) 10K type strain sequencing project: providing services to taxonomists for standard genome sequencing and annotation.</title>
        <authorList>
            <consortium name="The Broad Institute Genomics Platform"/>
            <consortium name="The Broad Institute Genome Sequencing Center for Infectious Disease"/>
            <person name="Wu L."/>
            <person name="Ma J."/>
        </authorList>
    </citation>
    <scope>NUCLEOTIDE SEQUENCE [LARGE SCALE GENOMIC DNA]</scope>
    <source>
        <strain evidence="2">CGMCC 1.10106</strain>
    </source>
</reference>
<dbReference type="InterPro" id="IPR041492">
    <property type="entry name" value="HAD_2"/>
</dbReference>
<dbReference type="RefSeq" id="WP_188446386.1">
    <property type="nucleotide sequence ID" value="NZ_BMDW01000008.1"/>
</dbReference>
<accession>A0ABQ1GN79</accession>